<keyword evidence="6 10" id="KW-0812">Transmembrane</keyword>
<dbReference type="AlphaFoldDB" id="A0A2V3IGU7"/>
<dbReference type="InterPro" id="IPR004695">
    <property type="entry name" value="SLAC1/Mae1/Ssu1/TehA"/>
</dbReference>
<dbReference type="InterPro" id="IPR030183">
    <property type="entry name" value="SLAC/SLAH"/>
</dbReference>
<organism evidence="11 12">
    <name type="scientific">Gracilariopsis chorda</name>
    <dbReference type="NCBI Taxonomy" id="448386"/>
    <lineage>
        <taxon>Eukaryota</taxon>
        <taxon>Rhodophyta</taxon>
        <taxon>Florideophyceae</taxon>
        <taxon>Rhodymeniophycidae</taxon>
        <taxon>Gracilariales</taxon>
        <taxon>Gracilariaceae</taxon>
        <taxon>Gracilariopsis</taxon>
    </lineage>
</organism>
<dbReference type="Proteomes" id="UP000247409">
    <property type="component" value="Unassembled WGS sequence"/>
</dbReference>
<feature type="transmembrane region" description="Helical" evidence="10">
    <location>
        <begin position="126"/>
        <end position="145"/>
    </location>
</feature>
<protein>
    <submittedName>
        <fullName evidence="11">S-type anion channel SLAH2</fullName>
    </submittedName>
</protein>
<evidence type="ECO:0000256" key="1">
    <source>
        <dbReference type="ARBA" id="ARBA00004127"/>
    </source>
</evidence>
<evidence type="ECO:0000256" key="2">
    <source>
        <dbReference type="ARBA" id="ARBA00004236"/>
    </source>
</evidence>
<comment type="similarity">
    <text evidence="3">Belongs to the SLAC1 S-type anion channel family.</text>
</comment>
<name>A0A2V3IGU7_9FLOR</name>
<dbReference type="GO" id="GO:0005886">
    <property type="term" value="C:plasma membrane"/>
    <property type="evidence" value="ECO:0007669"/>
    <property type="project" value="UniProtKB-SubCell"/>
</dbReference>
<evidence type="ECO:0000256" key="9">
    <source>
        <dbReference type="ARBA" id="ARBA00023136"/>
    </source>
</evidence>
<evidence type="ECO:0000256" key="5">
    <source>
        <dbReference type="ARBA" id="ARBA00022475"/>
    </source>
</evidence>
<feature type="transmembrane region" description="Helical" evidence="10">
    <location>
        <begin position="261"/>
        <end position="283"/>
    </location>
</feature>
<feature type="transmembrane region" description="Helical" evidence="10">
    <location>
        <begin position="295"/>
        <end position="315"/>
    </location>
</feature>
<gene>
    <name evidence="11" type="ORF">BWQ96_08972</name>
</gene>
<feature type="transmembrane region" description="Helical" evidence="10">
    <location>
        <begin position="321"/>
        <end position="348"/>
    </location>
</feature>
<dbReference type="GO" id="GO:0006873">
    <property type="term" value="P:intracellular monoatomic ion homeostasis"/>
    <property type="evidence" value="ECO:0007669"/>
    <property type="project" value="InterPro"/>
</dbReference>
<dbReference type="PANTHER" id="PTHR31269">
    <property type="entry name" value="S-TYPE ANION CHANNEL SLAH3"/>
    <property type="match status" value="1"/>
</dbReference>
<feature type="transmembrane region" description="Helical" evidence="10">
    <location>
        <begin position="185"/>
        <end position="201"/>
    </location>
</feature>
<dbReference type="OrthoDB" id="1099at2759"/>
<dbReference type="InterPro" id="IPR038665">
    <property type="entry name" value="Voltage-dep_anion_channel_sf"/>
</dbReference>
<evidence type="ECO:0000313" key="12">
    <source>
        <dbReference type="Proteomes" id="UP000247409"/>
    </source>
</evidence>
<keyword evidence="7 10" id="KW-1133">Transmembrane helix</keyword>
<keyword evidence="8" id="KW-0406">Ion transport</keyword>
<sequence>MVEPPIRDSAEYLAIPAWRRWIVQFDISHNSICLAFFAFTSMWQTACTHFNMVALPATIWFILYIISCVLLCVALIIFAIRAVLYPSAYVEDFRHPRLVNFFYMPVMIGALLMLTTPPWVRTVAQFKVSFYVLSCYQLALTLYLYGEWLFSAHPPSFIHPLVFMQTIGFFLVANIGASAHLNEEAFAMFSVGCVFWLLVFMTNFQHITPALDKTRERPQPTFFLFIAPPAQAALSAVLLTLGEGANGDGSELVGFPSQWRWPPLARAFSYLDLFLYLLMVRLLPTFWRNKFAISWWAYIFPLSAAAGMVICRYSGEGGLFWGVLSAVLGVIASAAMVVVFCCTVWALVSGRVPRNAAALDGYYKRYYGQRGGAQLEHV</sequence>
<dbReference type="GO" id="GO:0008308">
    <property type="term" value="F:voltage-gated monoatomic anion channel activity"/>
    <property type="evidence" value="ECO:0007669"/>
    <property type="project" value="InterPro"/>
</dbReference>
<feature type="transmembrane region" description="Helical" evidence="10">
    <location>
        <begin position="59"/>
        <end position="80"/>
    </location>
</feature>
<accession>A0A2V3IGU7</accession>
<feature type="transmembrane region" description="Helical" evidence="10">
    <location>
        <begin position="21"/>
        <end position="39"/>
    </location>
</feature>
<evidence type="ECO:0000256" key="8">
    <source>
        <dbReference type="ARBA" id="ARBA00023065"/>
    </source>
</evidence>
<proteinExistence type="inferred from homology"/>
<comment type="caution">
    <text evidence="11">The sequence shown here is derived from an EMBL/GenBank/DDBJ whole genome shotgun (WGS) entry which is preliminary data.</text>
</comment>
<keyword evidence="5" id="KW-1003">Cell membrane</keyword>
<evidence type="ECO:0000313" key="11">
    <source>
        <dbReference type="EMBL" id="PXF41297.1"/>
    </source>
</evidence>
<dbReference type="Pfam" id="PF03595">
    <property type="entry name" value="SLAC1"/>
    <property type="match status" value="1"/>
</dbReference>
<comment type="subcellular location">
    <subcellularLocation>
        <location evidence="2">Cell membrane</location>
    </subcellularLocation>
    <subcellularLocation>
        <location evidence="1">Endomembrane system</location>
        <topology evidence="1">Multi-pass membrane protein</topology>
    </subcellularLocation>
</comment>
<dbReference type="GO" id="GO:0012505">
    <property type="term" value="C:endomembrane system"/>
    <property type="evidence" value="ECO:0007669"/>
    <property type="project" value="UniProtKB-SubCell"/>
</dbReference>
<reference evidence="11 12" key="1">
    <citation type="journal article" date="2018" name="Mol. Biol. Evol.">
        <title>Analysis of the draft genome of the red seaweed Gracilariopsis chorda provides insights into genome size evolution in Rhodophyta.</title>
        <authorList>
            <person name="Lee J."/>
            <person name="Yang E.C."/>
            <person name="Graf L."/>
            <person name="Yang J.H."/>
            <person name="Qiu H."/>
            <person name="Zel Zion U."/>
            <person name="Chan C.X."/>
            <person name="Stephens T.G."/>
            <person name="Weber A.P.M."/>
            <person name="Boo G.H."/>
            <person name="Boo S.M."/>
            <person name="Kim K.M."/>
            <person name="Shin Y."/>
            <person name="Jung M."/>
            <person name="Lee S.J."/>
            <person name="Yim H.S."/>
            <person name="Lee J.H."/>
            <person name="Bhattacharya D."/>
            <person name="Yoon H.S."/>
        </authorList>
    </citation>
    <scope>NUCLEOTIDE SEQUENCE [LARGE SCALE GENOMIC DNA]</scope>
    <source>
        <strain evidence="11 12">SKKU-2015</strain>
        <tissue evidence="11">Whole body</tissue>
    </source>
</reference>
<dbReference type="EMBL" id="NBIV01000223">
    <property type="protein sequence ID" value="PXF41297.1"/>
    <property type="molecule type" value="Genomic_DNA"/>
</dbReference>
<evidence type="ECO:0000256" key="7">
    <source>
        <dbReference type="ARBA" id="ARBA00022989"/>
    </source>
</evidence>
<feature type="transmembrane region" description="Helical" evidence="10">
    <location>
        <begin position="157"/>
        <end position="179"/>
    </location>
</feature>
<evidence type="ECO:0000256" key="6">
    <source>
        <dbReference type="ARBA" id="ARBA00022692"/>
    </source>
</evidence>
<feature type="transmembrane region" description="Helical" evidence="10">
    <location>
        <begin position="101"/>
        <end position="120"/>
    </location>
</feature>
<keyword evidence="12" id="KW-1185">Reference proteome</keyword>
<keyword evidence="4" id="KW-0813">Transport</keyword>
<evidence type="ECO:0000256" key="10">
    <source>
        <dbReference type="SAM" id="Phobius"/>
    </source>
</evidence>
<evidence type="ECO:0000256" key="4">
    <source>
        <dbReference type="ARBA" id="ARBA00022448"/>
    </source>
</evidence>
<dbReference type="Gene3D" id="1.50.10.150">
    <property type="entry name" value="Voltage-dependent anion channel"/>
    <property type="match status" value="1"/>
</dbReference>
<feature type="transmembrane region" description="Helical" evidence="10">
    <location>
        <begin position="222"/>
        <end position="241"/>
    </location>
</feature>
<dbReference type="PANTHER" id="PTHR31269:SF2">
    <property type="entry name" value="S-TYPE ANION CHANNEL SLAH3"/>
    <property type="match status" value="1"/>
</dbReference>
<keyword evidence="9 10" id="KW-0472">Membrane</keyword>
<evidence type="ECO:0000256" key="3">
    <source>
        <dbReference type="ARBA" id="ARBA00007808"/>
    </source>
</evidence>